<dbReference type="STRING" id="1262585.BJI46_11095"/>
<evidence type="ECO:0000313" key="3">
    <source>
        <dbReference type="EMBL" id="OEY97069.1"/>
    </source>
</evidence>
<sequence length="145" mass="17011">MQAKQQLKHRIIHAVCYELILLIIGTPLLSLFLKQNLTHTTILWIIMSITSVFWNMFFNFGFEKLETRAGWTERTVMIRILHAIGFEGGLLIFTVPMIAWMLNMSLFHALLLDIGLALSIVIFTFIYQWCYDVIMQRYFNTAPQH</sequence>
<evidence type="ECO:0000256" key="1">
    <source>
        <dbReference type="SAM" id="Phobius"/>
    </source>
</evidence>
<dbReference type="Proteomes" id="UP000185895">
    <property type="component" value="Unassembled WGS sequence"/>
</dbReference>
<organism evidence="3 4">
    <name type="scientific">Acinetobacter qingfengensis</name>
    <dbReference type="NCBI Taxonomy" id="1262585"/>
    <lineage>
        <taxon>Bacteria</taxon>
        <taxon>Pseudomonadati</taxon>
        <taxon>Pseudomonadota</taxon>
        <taxon>Gammaproteobacteria</taxon>
        <taxon>Moraxellales</taxon>
        <taxon>Moraxellaceae</taxon>
        <taxon>Acinetobacter</taxon>
    </lineage>
</organism>
<protein>
    <recommendedName>
        <fullName evidence="2">Chlorhexidine efflux transporter domain-containing protein</fullName>
    </recommendedName>
</protein>
<gene>
    <name evidence="3" type="ORF">BJI46_11095</name>
</gene>
<feature type="transmembrane region" description="Helical" evidence="1">
    <location>
        <begin position="106"/>
        <end position="127"/>
    </location>
</feature>
<accession>A0A1E7RCC6</accession>
<keyword evidence="1" id="KW-0472">Membrane</keyword>
<dbReference type="EMBL" id="MKKK01000014">
    <property type="protein sequence ID" value="OEY97069.1"/>
    <property type="molecule type" value="Genomic_DNA"/>
</dbReference>
<dbReference type="OrthoDB" id="1631120at2"/>
<comment type="caution">
    <text evidence="3">The sequence shown here is derived from an EMBL/GenBank/DDBJ whole genome shotgun (WGS) entry which is preliminary data.</text>
</comment>
<reference evidence="3 4" key="1">
    <citation type="submission" date="2016-09" db="EMBL/GenBank/DDBJ databases">
        <authorList>
            <person name="Capua I."/>
            <person name="De Benedictis P."/>
            <person name="Joannis T."/>
            <person name="Lombin L.H."/>
            <person name="Cattoli G."/>
        </authorList>
    </citation>
    <scope>NUCLEOTIDE SEQUENCE [LARGE SCALE GENOMIC DNA]</scope>
    <source>
        <strain evidence="3 4">ANC 4671</strain>
    </source>
</reference>
<feature type="domain" description="Chlorhexidine efflux transporter" evidence="2">
    <location>
        <begin position="6"/>
        <end position="68"/>
    </location>
</feature>
<feature type="domain" description="Chlorhexidine efflux transporter" evidence="2">
    <location>
        <begin position="74"/>
        <end position="137"/>
    </location>
</feature>
<proteinExistence type="predicted"/>
<feature type="transmembrane region" description="Helical" evidence="1">
    <location>
        <begin position="12"/>
        <end position="33"/>
    </location>
</feature>
<dbReference type="Pfam" id="PF05232">
    <property type="entry name" value="BTP"/>
    <property type="match status" value="2"/>
</dbReference>
<evidence type="ECO:0000313" key="4">
    <source>
        <dbReference type="Proteomes" id="UP000185895"/>
    </source>
</evidence>
<dbReference type="InterPro" id="IPR007896">
    <property type="entry name" value="BTP_bacteria"/>
</dbReference>
<dbReference type="AlphaFoldDB" id="A0A1E7RCC6"/>
<dbReference type="RefSeq" id="WP_070069519.1">
    <property type="nucleotide sequence ID" value="NZ_MKKK01000014.1"/>
</dbReference>
<evidence type="ECO:0000259" key="2">
    <source>
        <dbReference type="Pfam" id="PF05232"/>
    </source>
</evidence>
<keyword evidence="1" id="KW-1133">Transmembrane helix</keyword>
<dbReference type="InterPro" id="IPR058208">
    <property type="entry name" value="PACE"/>
</dbReference>
<keyword evidence="1" id="KW-0812">Transmembrane</keyword>
<keyword evidence="4" id="KW-1185">Reference proteome</keyword>
<dbReference type="NCBIfam" id="NF033664">
    <property type="entry name" value="PACE_transport"/>
    <property type="match status" value="1"/>
</dbReference>
<feature type="transmembrane region" description="Helical" evidence="1">
    <location>
        <begin position="39"/>
        <end position="60"/>
    </location>
</feature>
<feature type="transmembrane region" description="Helical" evidence="1">
    <location>
        <begin position="80"/>
        <end position="100"/>
    </location>
</feature>
<name>A0A1E7RCC6_9GAMM</name>